<dbReference type="EMBL" id="SNRW01002137">
    <property type="protein sequence ID" value="KAA6393798.1"/>
    <property type="molecule type" value="Genomic_DNA"/>
</dbReference>
<dbReference type="AlphaFoldDB" id="A0A5J4WFZ1"/>
<evidence type="ECO:0000313" key="3">
    <source>
        <dbReference type="Proteomes" id="UP000324800"/>
    </source>
</evidence>
<feature type="compositionally biased region" description="Polar residues" evidence="1">
    <location>
        <begin position="433"/>
        <end position="442"/>
    </location>
</feature>
<accession>A0A5J4WFZ1</accession>
<organism evidence="2 3">
    <name type="scientific">Streblomastix strix</name>
    <dbReference type="NCBI Taxonomy" id="222440"/>
    <lineage>
        <taxon>Eukaryota</taxon>
        <taxon>Metamonada</taxon>
        <taxon>Preaxostyla</taxon>
        <taxon>Oxymonadida</taxon>
        <taxon>Streblomastigidae</taxon>
        <taxon>Streblomastix</taxon>
    </lineage>
</organism>
<evidence type="ECO:0000256" key="1">
    <source>
        <dbReference type="SAM" id="MobiDB-lite"/>
    </source>
</evidence>
<feature type="compositionally biased region" description="Polar residues" evidence="1">
    <location>
        <begin position="585"/>
        <end position="627"/>
    </location>
</feature>
<feature type="region of interest" description="Disordered" evidence="1">
    <location>
        <begin position="649"/>
        <end position="709"/>
    </location>
</feature>
<dbReference type="InterPro" id="IPR029021">
    <property type="entry name" value="Prot-tyrosine_phosphatase-like"/>
</dbReference>
<dbReference type="SUPFAM" id="SSF52799">
    <property type="entry name" value="(Phosphotyrosine protein) phosphatases II"/>
    <property type="match status" value="1"/>
</dbReference>
<evidence type="ECO:0000313" key="2">
    <source>
        <dbReference type="EMBL" id="KAA6393798.1"/>
    </source>
</evidence>
<gene>
    <name evidence="2" type="ORF">EZS28_010675</name>
</gene>
<protein>
    <recommendedName>
        <fullName evidence="4">Tyrosine specific protein phosphatases domain-containing protein</fullName>
    </recommendedName>
</protein>
<comment type="caution">
    <text evidence="2">The sequence shown here is derived from an EMBL/GenBank/DDBJ whole genome shotgun (WGS) entry which is preliminary data.</text>
</comment>
<dbReference type="Proteomes" id="UP000324800">
    <property type="component" value="Unassembled WGS sequence"/>
</dbReference>
<feature type="region of interest" description="Disordered" evidence="1">
    <location>
        <begin position="584"/>
        <end position="627"/>
    </location>
</feature>
<sequence>MDYRRCAGCTNENTLNLIIFNLPLDVAASIQANSQRIQQPESGNIFSHLPPRVATIDHSEAFLLCNNCLKMSQTNRVLPSNSASIIVLLPLEFVTPNMIVELYRTGKIIHTQPQDMFRMCLGSNLGNITFISTSNVLFSANKRKFEDIYRSYILGLESVPLNDVKQPSQFQYQQQQQQPKMESVEETGFTTASQSAFGKPGPRIKQAQYQLQSQHPVVICEPILLTGPNNGQVNRNEMVVESTQGGNEQNSTVKIEEHLSQLQKQIDEAQSQLFHQQQFQSNQNQQQINTIIEDEKSQMGKRQEYDRISLNTENSLNQINSPPSAVVENPLFADLKAEKAKFSGPTDTSNWVIPGYLLMGALPGYDLRRILESGVDIFVNLMQNDEMKEKKQRLDTYFESAVRMIREDQMEVLHAEMEKEKAIQMENDRKQRCVQNRPSSRGGNKRNDSPQSNTVDPSSIVIPRRKYVQSLDNLTYIHFPMREGSVASERDTANIVEYIAHQIIQLRRCVYVHSLDGHGRPAVICALVLARLFGATSTRVITAMQEFHRCRLVNAEFSSPASHEQKMLIYRIISDWQAQAEGTKPKTTNTFAGLRQSGNAPPNSQSSESQRNIGGSQRSTLTEASVEQAQRWIEHTGLSLLKQMSSKSIQTQQNIQQQNRPQSPQITKVGSFSGLSSSINSNISQKRSNSSGKDRISLSSSRDSNLSSVSAVARKDFPDTVNILYPQRQRPRTSFK</sequence>
<evidence type="ECO:0008006" key="4">
    <source>
        <dbReference type="Google" id="ProtNLM"/>
    </source>
</evidence>
<feature type="region of interest" description="Disordered" evidence="1">
    <location>
        <begin position="424"/>
        <end position="459"/>
    </location>
</feature>
<dbReference type="OrthoDB" id="2017893at2759"/>
<reference evidence="2 3" key="1">
    <citation type="submission" date="2019-03" db="EMBL/GenBank/DDBJ databases">
        <title>Single cell metagenomics reveals metabolic interactions within the superorganism composed of flagellate Streblomastix strix and complex community of Bacteroidetes bacteria on its surface.</title>
        <authorList>
            <person name="Treitli S.C."/>
            <person name="Kolisko M."/>
            <person name="Husnik F."/>
            <person name="Keeling P."/>
            <person name="Hampl V."/>
        </authorList>
    </citation>
    <scope>NUCLEOTIDE SEQUENCE [LARGE SCALE GENOMIC DNA]</scope>
    <source>
        <strain evidence="2">ST1C</strain>
    </source>
</reference>
<dbReference type="Gene3D" id="3.90.190.10">
    <property type="entry name" value="Protein tyrosine phosphatase superfamily"/>
    <property type="match status" value="1"/>
</dbReference>
<name>A0A5J4WFZ1_9EUKA</name>
<proteinExistence type="predicted"/>